<dbReference type="KEGG" id="nsr:NS506_06684"/>
<dbReference type="GeneID" id="93373416"/>
<dbReference type="EMBL" id="BBYQ01000042">
    <property type="protein sequence ID" value="GAP28748.1"/>
    <property type="molecule type" value="Genomic_DNA"/>
</dbReference>
<evidence type="ECO:0000313" key="4">
    <source>
        <dbReference type="Proteomes" id="UP000180166"/>
    </source>
</evidence>
<reference evidence="3" key="1">
    <citation type="submission" date="2015-07" db="EMBL/GenBank/DDBJ databases">
        <title>Nocardia seriolae U-1 whole genome shotgun sequence.</title>
        <authorList>
            <person name="Imajoh M."/>
            <person name="Fukumoto Y."/>
            <person name="Sukeda M."/>
            <person name="Yamane J."/>
            <person name="Yamasaki K."/>
            <person name="Shimizu M."/>
            <person name="Ohnishi K."/>
            <person name="Oshima S."/>
        </authorList>
    </citation>
    <scope>NUCLEOTIDE SEQUENCE [LARGE SCALE GENOMIC DNA]</scope>
    <source>
        <strain evidence="3">U-1</strain>
    </source>
</reference>
<sequence length="77" mass="8994">MTTLLVVLIVWTVLSIPVALILARMFRSSRAQARDWGMLSPQRGDQEELTEFDRRAHEIAYRHRTSGDDTRRVFPPR</sequence>
<name>A0ABC9YUC9_9NOCA</name>
<dbReference type="AlphaFoldDB" id="A0ABC9YUC9"/>
<reference evidence="2 3" key="2">
    <citation type="journal article" date="2016" name="Genome Announc.">
        <title>Draft Genome Sequence of Erythromycin- and Oxytetracycline-Sensitive Nocardia seriolae Strain U-1 (NBRC 110359).</title>
        <authorList>
            <person name="Imajoh M."/>
            <person name="Sukeda M."/>
            <person name="Shimizu M."/>
            <person name="Yamane J."/>
            <person name="Ohnishi K."/>
            <person name="Oshima S."/>
        </authorList>
    </citation>
    <scope>NUCLEOTIDE SEQUENCE [LARGE SCALE GENOMIC DNA]</scope>
    <source>
        <strain evidence="2 3">U-1</strain>
    </source>
</reference>
<evidence type="ECO:0000313" key="1">
    <source>
        <dbReference type="EMBL" id="APB00715.1"/>
    </source>
</evidence>
<dbReference type="Proteomes" id="UP000180166">
    <property type="component" value="Chromosome"/>
</dbReference>
<dbReference type="EMBL" id="CP017839">
    <property type="protein sequence ID" value="APB00715.1"/>
    <property type="molecule type" value="Genomic_DNA"/>
</dbReference>
<proteinExistence type="predicted"/>
<gene>
    <name evidence="1" type="ORF">NS506_06684</name>
    <name evidence="2" type="ORF">NSK11_contig00042-0001</name>
</gene>
<accession>A0ABC9YUC9</accession>
<protein>
    <submittedName>
        <fullName evidence="2">Uncharacterized protein</fullName>
    </submittedName>
</protein>
<evidence type="ECO:0000313" key="3">
    <source>
        <dbReference type="Proteomes" id="UP000037179"/>
    </source>
</evidence>
<dbReference type="RefSeq" id="WP_143161237.1">
    <property type="nucleotide sequence ID" value="NZ_AP017900.1"/>
</dbReference>
<reference evidence="1 4" key="3">
    <citation type="submission" date="2016-10" db="EMBL/GenBank/DDBJ databases">
        <title>Genome sequence of Nocardia seriolae strain EM150506, isolated from Anguila japonica.</title>
        <authorList>
            <person name="Han H.-J."/>
        </authorList>
    </citation>
    <scope>NUCLEOTIDE SEQUENCE [LARGE SCALE GENOMIC DNA]</scope>
    <source>
        <strain evidence="1 4">EM150506</strain>
    </source>
</reference>
<dbReference type="Proteomes" id="UP000037179">
    <property type="component" value="Unassembled WGS sequence"/>
</dbReference>
<organism evidence="2 3">
    <name type="scientific">Nocardia seriolae</name>
    <dbReference type="NCBI Taxonomy" id="37332"/>
    <lineage>
        <taxon>Bacteria</taxon>
        <taxon>Bacillati</taxon>
        <taxon>Actinomycetota</taxon>
        <taxon>Actinomycetes</taxon>
        <taxon>Mycobacteriales</taxon>
        <taxon>Nocardiaceae</taxon>
        <taxon>Nocardia</taxon>
    </lineage>
</organism>
<keyword evidence="3" id="KW-1185">Reference proteome</keyword>
<evidence type="ECO:0000313" key="2">
    <source>
        <dbReference type="EMBL" id="GAP28748.1"/>
    </source>
</evidence>